<name>A0A1R4H0J8_9GAMM</name>
<accession>A0A1R4H0J8</accession>
<evidence type="ECO:0000256" key="1">
    <source>
        <dbReference type="SAM" id="Phobius"/>
    </source>
</evidence>
<feature type="domain" description="DUF3131" evidence="2">
    <location>
        <begin position="105"/>
        <end position="472"/>
    </location>
</feature>
<gene>
    <name evidence="3" type="ORF">CRENPOLYSF1_120010</name>
</gene>
<evidence type="ECO:0000259" key="2">
    <source>
        <dbReference type="Pfam" id="PF11329"/>
    </source>
</evidence>
<keyword evidence="1" id="KW-0472">Membrane</keyword>
<dbReference type="EMBL" id="FUKI01000024">
    <property type="protein sequence ID" value="SJM89751.1"/>
    <property type="molecule type" value="Genomic_DNA"/>
</dbReference>
<sequence length="490" mass="54704">MTMQNSNDKNDNETNKAPFAVSKGLGNFIAPMPLNRGIFSMAIAGLLGVAVAVAIIFWPKEPASNRAGNALVYNNSMPLLTPVYQKSVQAYLHPIHTLNDADIEKARIAWKFFEKNYQKATGLINAVDKYPSTTMWDTGSSLGATIAAYDLGFINEKEFDDRVMTMMATLYELKLFANKAPNKVYDTTTGSMVNYKNQASDVGIGVSALDLARLASWLNILAGTHPKHALSARNIMLRWDLKELIKEGQMYGLALDSVTKEIRVLQEGRLGYEQYAGKVFKMLGFDQKISATYNNEYKATVNINDVPIAYDNRDPRKYGAYNYVVTESYVMDVFEHGFDEENRTLTDNIFEVQKRRWQKTGLVTAVSEDNLDRKPRFVYNTIFAAGSPWNAITDTGKDMEDLKSLSTKAAVTLAYLYPDDAYSEELLNAISSAYDPEVGWYSGIYEKGLGYNDVITSNTNGVILTALLYKKYGPLNRVLNKAGKSLKLTP</sequence>
<reference evidence="4" key="1">
    <citation type="submission" date="2017-02" db="EMBL/GenBank/DDBJ databases">
        <authorList>
            <person name="Daims H."/>
        </authorList>
    </citation>
    <scope>NUCLEOTIDE SEQUENCE [LARGE SCALE GENOMIC DNA]</scope>
</reference>
<keyword evidence="4" id="KW-1185">Reference proteome</keyword>
<dbReference type="Proteomes" id="UP000195667">
    <property type="component" value="Unassembled WGS sequence"/>
</dbReference>
<proteinExistence type="predicted"/>
<evidence type="ECO:0000313" key="3">
    <source>
        <dbReference type="EMBL" id="SJM89751.1"/>
    </source>
</evidence>
<organism evidence="3 4">
    <name type="scientific">Crenothrix polyspora</name>
    <dbReference type="NCBI Taxonomy" id="360316"/>
    <lineage>
        <taxon>Bacteria</taxon>
        <taxon>Pseudomonadati</taxon>
        <taxon>Pseudomonadota</taxon>
        <taxon>Gammaproteobacteria</taxon>
        <taxon>Methylococcales</taxon>
        <taxon>Crenotrichaceae</taxon>
        <taxon>Crenothrix</taxon>
    </lineage>
</organism>
<evidence type="ECO:0000313" key="4">
    <source>
        <dbReference type="Proteomes" id="UP000195667"/>
    </source>
</evidence>
<dbReference type="AlphaFoldDB" id="A0A1R4H0J8"/>
<protein>
    <recommendedName>
        <fullName evidence="2">DUF3131 domain-containing protein</fullName>
    </recommendedName>
</protein>
<dbReference type="RefSeq" id="WP_217884049.1">
    <property type="nucleotide sequence ID" value="NZ_FUKI01000024.1"/>
</dbReference>
<dbReference type="Pfam" id="PF11329">
    <property type="entry name" value="DUF3131"/>
    <property type="match status" value="1"/>
</dbReference>
<dbReference type="InterPro" id="IPR021478">
    <property type="entry name" value="DUF3131"/>
</dbReference>
<keyword evidence="1" id="KW-0812">Transmembrane</keyword>
<keyword evidence="1" id="KW-1133">Transmembrane helix</keyword>
<dbReference type="Gene3D" id="1.50.10.140">
    <property type="match status" value="1"/>
</dbReference>
<feature type="transmembrane region" description="Helical" evidence="1">
    <location>
        <begin position="38"/>
        <end position="58"/>
    </location>
</feature>